<gene>
    <name evidence="5" type="ORF">WJX81_008499</name>
</gene>
<dbReference type="InterPro" id="IPR036388">
    <property type="entry name" value="WH-like_DNA-bd_sf"/>
</dbReference>
<reference evidence="5 6" key="1">
    <citation type="journal article" date="2024" name="Nat. Commun.">
        <title>Phylogenomics reveals the evolutionary origins of lichenization in chlorophyte algae.</title>
        <authorList>
            <person name="Puginier C."/>
            <person name="Libourel C."/>
            <person name="Otte J."/>
            <person name="Skaloud P."/>
            <person name="Haon M."/>
            <person name="Grisel S."/>
            <person name="Petersen M."/>
            <person name="Berrin J.G."/>
            <person name="Delaux P.M."/>
            <person name="Dal Grande F."/>
            <person name="Keller J."/>
        </authorList>
    </citation>
    <scope>NUCLEOTIDE SEQUENCE [LARGE SCALE GENOMIC DNA]</scope>
    <source>
        <strain evidence="5 6">SAG 245.80</strain>
    </source>
</reference>
<dbReference type="PANTHER" id="PTHR13149:SF0">
    <property type="entry name" value="VACUOLAR PROTEIN-SORTING-ASSOCIATED PROTEIN 25"/>
    <property type="match status" value="1"/>
</dbReference>
<dbReference type="EMBL" id="JALJOU010000123">
    <property type="protein sequence ID" value="KAK9819282.1"/>
    <property type="molecule type" value="Genomic_DNA"/>
</dbReference>
<evidence type="ECO:0000256" key="3">
    <source>
        <dbReference type="ARBA" id="ARBA00022927"/>
    </source>
</evidence>
<keyword evidence="2" id="KW-0813">Transport</keyword>
<evidence type="ECO:0000313" key="6">
    <source>
        <dbReference type="Proteomes" id="UP001445335"/>
    </source>
</evidence>
<proteinExistence type="inferred from homology"/>
<evidence type="ECO:0000256" key="2">
    <source>
        <dbReference type="ARBA" id="ARBA00022448"/>
    </source>
</evidence>
<evidence type="ECO:0000256" key="1">
    <source>
        <dbReference type="ARBA" id="ARBA00009674"/>
    </source>
</evidence>
<organism evidence="5 6">
    <name type="scientific">Elliptochloris bilobata</name>
    <dbReference type="NCBI Taxonomy" id="381761"/>
    <lineage>
        <taxon>Eukaryota</taxon>
        <taxon>Viridiplantae</taxon>
        <taxon>Chlorophyta</taxon>
        <taxon>core chlorophytes</taxon>
        <taxon>Trebouxiophyceae</taxon>
        <taxon>Trebouxiophyceae incertae sedis</taxon>
        <taxon>Elliptochloris clade</taxon>
        <taxon>Elliptochloris</taxon>
    </lineage>
</organism>
<keyword evidence="6" id="KW-1185">Reference proteome</keyword>
<sequence length="148" mass="16545">MWTELILKYCKHHKEFVLSTDAAEDHPLFVRKSIDRRLNQEARVHILNELVLQGAGRWLDAGQRRCLVLWRPLAGWADAIYGWARGAGLEDSVTTVDELSSGDEVAGTELEGLPRELVIAALQELEARGKARLFKGSSADDEGVKFFA</sequence>
<dbReference type="SUPFAM" id="SSF46785">
    <property type="entry name" value="Winged helix' DNA-binding domain"/>
    <property type="match status" value="2"/>
</dbReference>
<dbReference type="GO" id="GO:0005198">
    <property type="term" value="F:structural molecule activity"/>
    <property type="evidence" value="ECO:0007669"/>
    <property type="project" value="TreeGrafter"/>
</dbReference>
<dbReference type="InterPro" id="IPR008570">
    <property type="entry name" value="ESCRT-II_cplx_Vps25-sub"/>
</dbReference>
<dbReference type="GO" id="GO:0000814">
    <property type="term" value="C:ESCRT II complex"/>
    <property type="evidence" value="ECO:0007669"/>
    <property type="project" value="InterPro"/>
</dbReference>
<dbReference type="PANTHER" id="PTHR13149">
    <property type="entry name" value="VACUOLAR PROTEIN SORTING-ASSOCIATED PROTEIN VPS25"/>
    <property type="match status" value="1"/>
</dbReference>
<dbReference type="GO" id="GO:0016236">
    <property type="term" value="P:macroautophagy"/>
    <property type="evidence" value="ECO:0007669"/>
    <property type="project" value="UniProtKB-ARBA"/>
</dbReference>
<dbReference type="InterPro" id="IPR036390">
    <property type="entry name" value="WH_DNA-bd_sf"/>
</dbReference>
<name>A0AAW1QCX5_9CHLO</name>
<comment type="similarity">
    <text evidence="1">Belongs to the VPS25 family.</text>
</comment>
<dbReference type="FunFam" id="1.10.10.10:FF:000141">
    <property type="entry name" value="vacuolar protein-sorting-associated protein 25"/>
    <property type="match status" value="1"/>
</dbReference>
<protein>
    <recommendedName>
        <fullName evidence="4">ESCRT-II complex subunit VPS25</fullName>
    </recommendedName>
</protein>
<dbReference type="Gene3D" id="1.10.10.10">
    <property type="entry name" value="Winged helix-like DNA-binding domain superfamily/Winged helix DNA-binding domain"/>
    <property type="match status" value="1"/>
</dbReference>
<dbReference type="AlphaFoldDB" id="A0AAW1QCX5"/>
<evidence type="ECO:0000313" key="5">
    <source>
        <dbReference type="EMBL" id="KAK9819282.1"/>
    </source>
</evidence>
<keyword evidence="3" id="KW-0653">Protein transport</keyword>
<dbReference type="Pfam" id="PF05871">
    <property type="entry name" value="ESCRT-II"/>
    <property type="match status" value="1"/>
</dbReference>
<dbReference type="GO" id="GO:0042803">
    <property type="term" value="F:protein homodimerization activity"/>
    <property type="evidence" value="ECO:0007669"/>
    <property type="project" value="TreeGrafter"/>
</dbReference>
<dbReference type="InterPro" id="IPR014041">
    <property type="entry name" value="ESCRT-II_cplx_Vps25-sub_N"/>
</dbReference>
<evidence type="ECO:0000256" key="4">
    <source>
        <dbReference type="ARBA" id="ARBA00030094"/>
    </source>
</evidence>
<comment type="caution">
    <text evidence="5">The sequence shown here is derived from an EMBL/GenBank/DDBJ whole genome shotgun (WGS) entry which is preliminary data.</text>
</comment>
<accession>A0AAW1QCX5</accession>
<dbReference type="GO" id="GO:0043328">
    <property type="term" value="P:protein transport to vacuole involved in ubiquitin-dependent protein catabolic process via the multivesicular body sorting pathway"/>
    <property type="evidence" value="ECO:0007669"/>
    <property type="project" value="TreeGrafter"/>
</dbReference>
<dbReference type="Gene3D" id="1.10.10.570">
    <property type="entry name" value="Winged helix' DNA-binding domain. Chain C. Domain 1"/>
    <property type="match status" value="1"/>
</dbReference>
<dbReference type="Proteomes" id="UP001445335">
    <property type="component" value="Unassembled WGS sequence"/>
</dbReference>